<accession>A0ABP4EBJ6</accession>
<dbReference type="Pfam" id="PF01957">
    <property type="entry name" value="NfeD"/>
    <property type="match status" value="1"/>
</dbReference>
<organism evidence="7 8">
    <name type="scientific">Nocardioides dubius</name>
    <dbReference type="NCBI Taxonomy" id="317019"/>
    <lineage>
        <taxon>Bacteria</taxon>
        <taxon>Bacillati</taxon>
        <taxon>Actinomycetota</taxon>
        <taxon>Actinomycetes</taxon>
        <taxon>Propionibacteriales</taxon>
        <taxon>Nocardioidaceae</taxon>
        <taxon>Nocardioides</taxon>
    </lineage>
</organism>
<dbReference type="SUPFAM" id="SSF141322">
    <property type="entry name" value="NfeD domain-like"/>
    <property type="match status" value="1"/>
</dbReference>
<feature type="transmembrane region" description="Helical" evidence="5">
    <location>
        <begin position="12"/>
        <end position="45"/>
    </location>
</feature>
<evidence type="ECO:0000256" key="3">
    <source>
        <dbReference type="ARBA" id="ARBA00022989"/>
    </source>
</evidence>
<name>A0ABP4EBJ6_9ACTN</name>
<dbReference type="PANTHER" id="PTHR33507">
    <property type="entry name" value="INNER MEMBRANE PROTEIN YBBJ"/>
    <property type="match status" value="1"/>
</dbReference>
<dbReference type="RefSeq" id="WP_343992598.1">
    <property type="nucleotide sequence ID" value="NZ_BAAALG010000004.1"/>
</dbReference>
<keyword evidence="2 5" id="KW-0812">Transmembrane</keyword>
<dbReference type="Proteomes" id="UP001501581">
    <property type="component" value="Unassembled WGS sequence"/>
</dbReference>
<evidence type="ECO:0000256" key="1">
    <source>
        <dbReference type="ARBA" id="ARBA00004141"/>
    </source>
</evidence>
<comment type="subcellular location">
    <subcellularLocation>
        <location evidence="1">Membrane</location>
        <topology evidence="1">Multi-pass membrane protein</topology>
    </subcellularLocation>
</comment>
<evidence type="ECO:0000259" key="6">
    <source>
        <dbReference type="Pfam" id="PF01957"/>
    </source>
</evidence>
<evidence type="ECO:0000256" key="2">
    <source>
        <dbReference type="ARBA" id="ARBA00022692"/>
    </source>
</evidence>
<gene>
    <name evidence="7" type="ORF">GCM10009668_13260</name>
</gene>
<protein>
    <submittedName>
        <fullName evidence="7">NfeD family protein</fullName>
    </submittedName>
</protein>
<keyword evidence="3 5" id="KW-1133">Transmembrane helix</keyword>
<evidence type="ECO:0000256" key="5">
    <source>
        <dbReference type="SAM" id="Phobius"/>
    </source>
</evidence>
<dbReference type="Gene3D" id="2.40.50.140">
    <property type="entry name" value="Nucleic acid-binding proteins"/>
    <property type="match status" value="1"/>
</dbReference>
<comment type="caution">
    <text evidence="7">The sequence shown here is derived from an EMBL/GenBank/DDBJ whole genome shotgun (WGS) entry which is preliminary data.</text>
</comment>
<feature type="transmembrane region" description="Helical" evidence="5">
    <location>
        <begin position="51"/>
        <end position="69"/>
    </location>
</feature>
<dbReference type="InterPro" id="IPR052165">
    <property type="entry name" value="Membrane_assoc_protease"/>
</dbReference>
<dbReference type="InterPro" id="IPR002810">
    <property type="entry name" value="NfeD-like_C"/>
</dbReference>
<keyword evidence="8" id="KW-1185">Reference proteome</keyword>
<dbReference type="EMBL" id="BAAALG010000004">
    <property type="protein sequence ID" value="GAA1097507.1"/>
    <property type="molecule type" value="Genomic_DNA"/>
</dbReference>
<evidence type="ECO:0000313" key="8">
    <source>
        <dbReference type="Proteomes" id="UP001501581"/>
    </source>
</evidence>
<sequence length="152" mass="15856">MDWLQDNAWAAWLGAMILLGVAETLSLELVLIMLAAGAGVGMVAALLGAPLWAQAIAAAVTALAALLLVRPSVLSRLRSGPELTLGHDKLVGAQAVALTRISGHESGLIRLGGEEWTARAYDETTVIEAGQRVDVLQIHGATALVHPIPELD</sequence>
<keyword evidence="4 5" id="KW-0472">Membrane</keyword>
<feature type="domain" description="NfeD-like C-terminal" evidence="6">
    <location>
        <begin position="88"/>
        <end position="147"/>
    </location>
</feature>
<dbReference type="InterPro" id="IPR012340">
    <property type="entry name" value="NA-bd_OB-fold"/>
</dbReference>
<reference evidence="8" key="1">
    <citation type="journal article" date="2019" name="Int. J. Syst. Evol. Microbiol.">
        <title>The Global Catalogue of Microorganisms (GCM) 10K type strain sequencing project: providing services to taxonomists for standard genome sequencing and annotation.</title>
        <authorList>
            <consortium name="The Broad Institute Genomics Platform"/>
            <consortium name="The Broad Institute Genome Sequencing Center for Infectious Disease"/>
            <person name="Wu L."/>
            <person name="Ma J."/>
        </authorList>
    </citation>
    <scope>NUCLEOTIDE SEQUENCE [LARGE SCALE GENOMIC DNA]</scope>
    <source>
        <strain evidence="8">JCM 13008</strain>
    </source>
</reference>
<proteinExistence type="predicted"/>
<evidence type="ECO:0000256" key="4">
    <source>
        <dbReference type="ARBA" id="ARBA00023136"/>
    </source>
</evidence>
<dbReference type="PANTHER" id="PTHR33507:SF3">
    <property type="entry name" value="INNER MEMBRANE PROTEIN YBBJ"/>
    <property type="match status" value="1"/>
</dbReference>
<evidence type="ECO:0000313" key="7">
    <source>
        <dbReference type="EMBL" id="GAA1097507.1"/>
    </source>
</evidence>